<name>A0ABM7GUW0_9GAMM</name>
<reference evidence="4" key="1">
    <citation type="journal article" date="2019" name="Microbiol. Resour. Announc.">
        <title>Complete Genome Sequence of Halomonas olivaria, a Moderately Halophilic Bacterium Isolated from Olive Processing Effluents, Obtained by Nanopore Sequencing.</title>
        <authorList>
            <person name="Nagata S."/>
            <person name="Ii K.M."/>
            <person name="Tsukimi T."/>
            <person name="Miura M.C."/>
            <person name="Galipon J."/>
            <person name="Arakawa K."/>
        </authorList>
    </citation>
    <scope>NUCLEOTIDE SEQUENCE [LARGE SCALE GENOMIC DNA]</scope>
    <source>
        <strain evidence="4">TYRC17</strain>
    </source>
</reference>
<dbReference type="Gene3D" id="3.40.605.10">
    <property type="entry name" value="Aldehyde Dehydrogenase, Chain A, domain 1"/>
    <property type="match status" value="1"/>
</dbReference>
<proteinExistence type="predicted"/>
<dbReference type="EMBL" id="AP019416">
    <property type="protein sequence ID" value="BBI54611.1"/>
    <property type="molecule type" value="Genomic_DNA"/>
</dbReference>
<dbReference type="InterPro" id="IPR015590">
    <property type="entry name" value="Aldehyde_DH_dom"/>
</dbReference>
<dbReference type="SUPFAM" id="SSF53720">
    <property type="entry name" value="ALDH-like"/>
    <property type="match status" value="1"/>
</dbReference>
<accession>A0ABM7GUW0</accession>
<evidence type="ECO:0000256" key="1">
    <source>
        <dbReference type="ARBA" id="ARBA00023002"/>
    </source>
</evidence>
<evidence type="ECO:0000313" key="3">
    <source>
        <dbReference type="EMBL" id="BBI54611.1"/>
    </source>
</evidence>
<sequence>MEQGEVGAQLINHPQVSKVSFTGSVPTGLKVGQAAMAASLTRVTLELGGKTQLHCYQM</sequence>
<dbReference type="Proteomes" id="UP000289555">
    <property type="component" value="Chromosome"/>
</dbReference>
<dbReference type="PANTHER" id="PTHR11699">
    <property type="entry name" value="ALDEHYDE DEHYDROGENASE-RELATED"/>
    <property type="match status" value="1"/>
</dbReference>
<dbReference type="Pfam" id="PF00171">
    <property type="entry name" value="Aldedh"/>
    <property type="match status" value="1"/>
</dbReference>
<keyword evidence="4" id="KW-1185">Reference proteome</keyword>
<feature type="domain" description="Aldehyde dehydrogenase" evidence="2">
    <location>
        <begin position="4"/>
        <end position="52"/>
    </location>
</feature>
<protein>
    <recommendedName>
        <fullName evidence="2">Aldehyde dehydrogenase domain-containing protein</fullName>
    </recommendedName>
</protein>
<dbReference type="InterPro" id="IPR016161">
    <property type="entry name" value="Ald_DH/histidinol_DH"/>
</dbReference>
<evidence type="ECO:0000313" key="4">
    <source>
        <dbReference type="Proteomes" id="UP000289555"/>
    </source>
</evidence>
<organism evidence="3 4">
    <name type="scientific">Vreelandella olivaria</name>
    <dbReference type="NCBI Taxonomy" id="390919"/>
    <lineage>
        <taxon>Bacteria</taxon>
        <taxon>Pseudomonadati</taxon>
        <taxon>Pseudomonadota</taxon>
        <taxon>Gammaproteobacteria</taxon>
        <taxon>Oceanospirillales</taxon>
        <taxon>Halomonadaceae</taxon>
        <taxon>Vreelandella</taxon>
    </lineage>
</organism>
<dbReference type="InterPro" id="IPR016162">
    <property type="entry name" value="Ald_DH_N"/>
</dbReference>
<evidence type="ECO:0000259" key="2">
    <source>
        <dbReference type="Pfam" id="PF00171"/>
    </source>
</evidence>
<gene>
    <name evidence="3" type="ORF">HORIV_70320</name>
</gene>
<keyword evidence="1" id="KW-0560">Oxidoreductase</keyword>